<accession>A0A5A7PYR8</accession>
<protein>
    <submittedName>
        <fullName evidence="1">Tryptophan synthase alpha chain</fullName>
    </submittedName>
</protein>
<reference evidence="2" key="1">
    <citation type="journal article" date="2019" name="Curr. Biol.">
        <title>Genome Sequence of Striga asiatica Provides Insight into the Evolution of Plant Parasitism.</title>
        <authorList>
            <person name="Yoshida S."/>
            <person name="Kim S."/>
            <person name="Wafula E.K."/>
            <person name="Tanskanen J."/>
            <person name="Kim Y.M."/>
            <person name="Honaas L."/>
            <person name="Yang Z."/>
            <person name="Spallek T."/>
            <person name="Conn C.E."/>
            <person name="Ichihashi Y."/>
            <person name="Cheong K."/>
            <person name="Cui S."/>
            <person name="Der J.P."/>
            <person name="Gundlach H."/>
            <person name="Jiao Y."/>
            <person name="Hori C."/>
            <person name="Ishida J.K."/>
            <person name="Kasahara H."/>
            <person name="Kiba T."/>
            <person name="Kim M.S."/>
            <person name="Koo N."/>
            <person name="Laohavisit A."/>
            <person name="Lee Y.H."/>
            <person name="Lumba S."/>
            <person name="McCourt P."/>
            <person name="Mortimer J.C."/>
            <person name="Mutuku J.M."/>
            <person name="Nomura T."/>
            <person name="Sasaki-Sekimoto Y."/>
            <person name="Seto Y."/>
            <person name="Wang Y."/>
            <person name="Wakatake T."/>
            <person name="Sakakibara H."/>
            <person name="Demura T."/>
            <person name="Yamaguchi S."/>
            <person name="Yoneyama K."/>
            <person name="Manabe R.I."/>
            <person name="Nelson D.C."/>
            <person name="Schulman A.H."/>
            <person name="Timko M.P."/>
            <person name="dePamphilis C.W."/>
            <person name="Choi D."/>
            <person name="Shirasu K."/>
        </authorList>
    </citation>
    <scope>NUCLEOTIDE SEQUENCE [LARGE SCALE GENOMIC DNA]</scope>
    <source>
        <strain evidence="2">cv. UVA1</strain>
    </source>
</reference>
<proteinExistence type="predicted"/>
<sequence>MDFQHQQLAAFRGEDSLDGQRWDGLLLLKVRLLRTKTDERLLKWVAGEGFSLVFLVAQMSSGWRTRLIVWEFAGIYRSISLPAVTHADGDRGAPIGWVQANERWIKWRLEVWCLGDGALHDSGKNLVDSMKKGRDFILGANQSEVAGKKLKGRHLLIVDFRRRALNPQIALISFHPSEFYIQLVYFVGFCGLKDFNLDKGTNDVEELPDVEVELLEKGDNDDFEIEFEGRNDAGNA</sequence>
<evidence type="ECO:0000313" key="2">
    <source>
        <dbReference type="Proteomes" id="UP000325081"/>
    </source>
</evidence>
<dbReference type="EMBL" id="BKCP01005428">
    <property type="protein sequence ID" value="GER38043.1"/>
    <property type="molecule type" value="Genomic_DNA"/>
</dbReference>
<comment type="caution">
    <text evidence="1">The sequence shown here is derived from an EMBL/GenBank/DDBJ whole genome shotgun (WGS) entry which is preliminary data.</text>
</comment>
<gene>
    <name evidence="1" type="ORF">STAS_14500</name>
</gene>
<name>A0A5A7PYR8_STRAF</name>
<organism evidence="1 2">
    <name type="scientific">Striga asiatica</name>
    <name type="common">Asiatic witchweed</name>
    <name type="synonym">Buchnera asiatica</name>
    <dbReference type="NCBI Taxonomy" id="4170"/>
    <lineage>
        <taxon>Eukaryota</taxon>
        <taxon>Viridiplantae</taxon>
        <taxon>Streptophyta</taxon>
        <taxon>Embryophyta</taxon>
        <taxon>Tracheophyta</taxon>
        <taxon>Spermatophyta</taxon>
        <taxon>Magnoliopsida</taxon>
        <taxon>eudicotyledons</taxon>
        <taxon>Gunneridae</taxon>
        <taxon>Pentapetalae</taxon>
        <taxon>asterids</taxon>
        <taxon>lamiids</taxon>
        <taxon>Lamiales</taxon>
        <taxon>Orobanchaceae</taxon>
        <taxon>Buchnereae</taxon>
        <taxon>Striga</taxon>
    </lineage>
</organism>
<evidence type="ECO:0000313" key="1">
    <source>
        <dbReference type="EMBL" id="GER38043.1"/>
    </source>
</evidence>
<dbReference type="Proteomes" id="UP000325081">
    <property type="component" value="Unassembled WGS sequence"/>
</dbReference>
<keyword evidence="2" id="KW-1185">Reference proteome</keyword>
<dbReference type="AlphaFoldDB" id="A0A5A7PYR8"/>